<dbReference type="PRINTS" id="PR01179">
    <property type="entry name" value="ODADCRBXLASE"/>
</dbReference>
<dbReference type="AlphaFoldDB" id="A0A4R6JQU1"/>
<dbReference type="InterPro" id="IPR022653">
    <property type="entry name" value="De-COase2_pyr-phos_BS"/>
</dbReference>
<comment type="catalytic activity">
    <reaction evidence="8">
        <text>L-ornithine + H(+) = putrescine + CO2</text>
        <dbReference type="Rhea" id="RHEA:22964"/>
        <dbReference type="ChEBI" id="CHEBI:15378"/>
        <dbReference type="ChEBI" id="CHEBI:16526"/>
        <dbReference type="ChEBI" id="CHEBI:46911"/>
        <dbReference type="ChEBI" id="CHEBI:326268"/>
        <dbReference type="EC" id="4.1.1.17"/>
    </reaction>
</comment>
<comment type="caution">
    <text evidence="11">The sequence shown here is derived from an EMBL/GenBank/DDBJ whole genome shotgun (WGS) entry which is preliminary data.</text>
</comment>
<proteinExistence type="inferred from homology"/>
<accession>A0A4R6JQU1</accession>
<evidence type="ECO:0000256" key="6">
    <source>
        <dbReference type="ARBA" id="ARBA00034115"/>
    </source>
</evidence>
<dbReference type="PANTHER" id="PTHR11482:SF6">
    <property type="entry name" value="ORNITHINE DECARBOXYLASE 1-RELATED"/>
    <property type="match status" value="1"/>
</dbReference>
<dbReference type="GO" id="GO:0004586">
    <property type="term" value="F:ornithine decarboxylase activity"/>
    <property type="evidence" value="ECO:0007669"/>
    <property type="project" value="UniProtKB-EC"/>
</dbReference>
<evidence type="ECO:0000256" key="9">
    <source>
        <dbReference type="PIRSR" id="PIRSR600183-50"/>
    </source>
</evidence>
<dbReference type="Gene3D" id="2.40.37.10">
    <property type="entry name" value="Lyase, Ornithine Decarboxylase, Chain A, domain 1"/>
    <property type="match status" value="1"/>
</dbReference>
<keyword evidence="5" id="KW-0456">Lyase</keyword>
<evidence type="ECO:0000313" key="11">
    <source>
        <dbReference type="EMBL" id="TDO38367.1"/>
    </source>
</evidence>
<dbReference type="GO" id="GO:0005737">
    <property type="term" value="C:cytoplasm"/>
    <property type="evidence" value="ECO:0007669"/>
    <property type="project" value="TreeGrafter"/>
</dbReference>
<dbReference type="PRINTS" id="PR01182">
    <property type="entry name" value="ORNDCRBXLASE"/>
</dbReference>
<reference evidence="11 12" key="1">
    <citation type="submission" date="2019-03" db="EMBL/GenBank/DDBJ databases">
        <title>Sequencing the genomes of 1000 actinobacteria strains.</title>
        <authorList>
            <person name="Klenk H.-P."/>
        </authorList>
    </citation>
    <scope>NUCLEOTIDE SEQUENCE [LARGE SCALE GENOMIC DNA]</scope>
    <source>
        <strain evidence="11 12">DSM 43805</strain>
    </source>
</reference>
<dbReference type="Pfam" id="PF02784">
    <property type="entry name" value="Orn_Arg_deC_N"/>
    <property type="match status" value="1"/>
</dbReference>
<dbReference type="SUPFAM" id="SSF50621">
    <property type="entry name" value="Alanine racemase C-terminal domain-like"/>
    <property type="match status" value="1"/>
</dbReference>
<gene>
    <name evidence="11" type="ORF">C8E87_2020</name>
</gene>
<evidence type="ECO:0000259" key="10">
    <source>
        <dbReference type="Pfam" id="PF02784"/>
    </source>
</evidence>
<feature type="active site" description="Proton donor" evidence="9">
    <location>
        <position position="326"/>
    </location>
</feature>
<dbReference type="Proteomes" id="UP000294901">
    <property type="component" value="Unassembled WGS sequence"/>
</dbReference>
<dbReference type="InterPro" id="IPR000183">
    <property type="entry name" value="Orn/DAP/Arg_de-COase"/>
</dbReference>
<organism evidence="11 12">
    <name type="scientific">Paractinoplanes brasiliensis</name>
    <dbReference type="NCBI Taxonomy" id="52695"/>
    <lineage>
        <taxon>Bacteria</taxon>
        <taxon>Bacillati</taxon>
        <taxon>Actinomycetota</taxon>
        <taxon>Actinomycetes</taxon>
        <taxon>Micromonosporales</taxon>
        <taxon>Micromonosporaceae</taxon>
        <taxon>Paractinoplanes</taxon>
    </lineage>
</organism>
<dbReference type="EMBL" id="SNWR01000001">
    <property type="protein sequence ID" value="TDO38367.1"/>
    <property type="molecule type" value="Genomic_DNA"/>
</dbReference>
<dbReference type="GO" id="GO:0033387">
    <property type="term" value="P:putrescine biosynthetic process from arginine, via ornithine"/>
    <property type="evidence" value="ECO:0007669"/>
    <property type="project" value="TreeGrafter"/>
</dbReference>
<evidence type="ECO:0000256" key="8">
    <source>
        <dbReference type="ARBA" id="ARBA00049127"/>
    </source>
</evidence>
<dbReference type="Gene3D" id="3.20.20.10">
    <property type="entry name" value="Alanine racemase"/>
    <property type="match status" value="1"/>
</dbReference>
<comment type="cofactor">
    <cofactor evidence="1 9">
        <name>pyridoxal 5'-phosphate</name>
        <dbReference type="ChEBI" id="CHEBI:597326"/>
    </cofactor>
</comment>
<comment type="pathway">
    <text evidence="6">Amine and polyamine biosynthesis; putrescine biosynthesis via L-ornithine pathway; putrescine from L-ornithine: step 1/1.</text>
</comment>
<name>A0A4R6JQU1_9ACTN</name>
<dbReference type="PANTHER" id="PTHR11482">
    <property type="entry name" value="ARGININE/DIAMINOPIMELATE/ORNITHINE DECARBOXYLASE"/>
    <property type="match status" value="1"/>
</dbReference>
<dbReference type="PROSITE" id="PS00878">
    <property type="entry name" value="ODR_DC_2_1"/>
    <property type="match status" value="1"/>
</dbReference>
<dbReference type="RefSeq" id="WP_133872858.1">
    <property type="nucleotide sequence ID" value="NZ_BOMD01000022.1"/>
</dbReference>
<evidence type="ECO:0000256" key="2">
    <source>
        <dbReference type="ARBA" id="ARBA00008872"/>
    </source>
</evidence>
<evidence type="ECO:0000256" key="5">
    <source>
        <dbReference type="ARBA" id="ARBA00023239"/>
    </source>
</evidence>
<dbReference type="FunFam" id="3.20.20.10:FF:000008">
    <property type="entry name" value="Ornithine decarboxylase"/>
    <property type="match status" value="1"/>
</dbReference>
<comment type="similarity">
    <text evidence="2">Belongs to the Orn/Lys/Arg decarboxylase class-II family.</text>
</comment>
<evidence type="ECO:0000256" key="1">
    <source>
        <dbReference type="ARBA" id="ARBA00001933"/>
    </source>
</evidence>
<dbReference type="CDD" id="cd00622">
    <property type="entry name" value="PLPDE_III_ODC"/>
    <property type="match status" value="1"/>
</dbReference>
<dbReference type="InterPro" id="IPR002433">
    <property type="entry name" value="Orn_de-COase"/>
</dbReference>
<dbReference type="FunFam" id="2.40.37.10:FF:000004">
    <property type="entry name" value="Ornithine decarboxylase"/>
    <property type="match status" value="1"/>
</dbReference>
<keyword evidence="12" id="KW-1185">Reference proteome</keyword>
<dbReference type="InterPro" id="IPR029066">
    <property type="entry name" value="PLP-binding_barrel"/>
</dbReference>
<sequence>MTVTADAQQLLQAGLGQTPCLVIDVDVARTQYHRIADAFAGAGIHYAVKANPELPLLRALVAAGCQFDVASRAEIDLCLAAGASPGDLSYGHPIKKSEDIAYAYARGVRMFAFDSEGELDKIVRHAPGSSVLCRILASSDGARWPLSRKFGCVPEMAAELMKVAALRGLDPAGIAFHVGSQQLHPDRWEPSIATAAWIFKVLEQSGITLRILNAGGGFPVPYRTPVAPITAFASAIDDAVRRHFGHRAPALMIEPGRYVAAPAGVLHTQVVLVARKSYDDAEPRWVYLDVGRFGGLAETEDEAIQYELSTTRGGPTGPVILAGPTCDSVDILYQHAPYDLPLDLAAGEVIRIHGTGAYTATYSAVGFNGFPPLRTVIAP</sequence>
<dbReference type="InterPro" id="IPR022644">
    <property type="entry name" value="De-COase2_N"/>
</dbReference>
<protein>
    <recommendedName>
        <fullName evidence="7">ornithine decarboxylase</fullName>
        <ecNumber evidence="7">4.1.1.17</ecNumber>
    </recommendedName>
</protein>
<dbReference type="OrthoDB" id="9802241at2"/>
<evidence type="ECO:0000256" key="7">
    <source>
        <dbReference type="ARBA" id="ARBA00034138"/>
    </source>
</evidence>
<keyword evidence="3" id="KW-0210">Decarboxylase</keyword>
<dbReference type="EC" id="4.1.1.17" evidence="7"/>
<evidence type="ECO:0000313" key="12">
    <source>
        <dbReference type="Proteomes" id="UP000294901"/>
    </source>
</evidence>
<keyword evidence="4 9" id="KW-0663">Pyridoxal phosphate</keyword>
<feature type="modified residue" description="N6-(pyridoxal phosphate)lysine" evidence="9">
    <location>
        <position position="49"/>
    </location>
</feature>
<evidence type="ECO:0000256" key="4">
    <source>
        <dbReference type="ARBA" id="ARBA00022898"/>
    </source>
</evidence>
<evidence type="ECO:0000256" key="3">
    <source>
        <dbReference type="ARBA" id="ARBA00022793"/>
    </source>
</evidence>
<dbReference type="SUPFAM" id="SSF51419">
    <property type="entry name" value="PLP-binding barrel"/>
    <property type="match status" value="1"/>
</dbReference>
<dbReference type="InterPro" id="IPR009006">
    <property type="entry name" value="Ala_racemase/Decarboxylase_C"/>
</dbReference>
<feature type="domain" description="Orn/DAP/Arg decarboxylase 2 N-terminal" evidence="10">
    <location>
        <begin position="30"/>
        <end position="261"/>
    </location>
</feature>